<feature type="transmembrane region" description="Helical" evidence="8">
    <location>
        <begin position="985"/>
        <end position="1004"/>
    </location>
</feature>
<feature type="transmembrane region" description="Helical" evidence="8">
    <location>
        <begin position="94"/>
        <end position="113"/>
    </location>
</feature>
<feature type="transmembrane region" description="Helical" evidence="8">
    <location>
        <begin position="852"/>
        <end position="872"/>
    </location>
</feature>
<evidence type="ECO:0000256" key="6">
    <source>
        <dbReference type="ARBA" id="ARBA00023180"/>
    </source>
</evidence>
<dbReference type="InterPro" id="IPR005828">
    <property type="entry name" value="MFS_sugar_transport-like"/>
</dbReference>
<keyword evidence="5 8" id="KW-0472">Membrane</keyword>
<dbReference type="OrthoDB" id="6612291at2759"/>
<feature type="transmembrane region" description="Helical" evidence="8">
    <location>
        <begin position="879"/>
        <end position="901"/>
    </location>
</feature>
<evidence type="ECO:0000256" key="8">
    <source>
        <dbReference type="SAM" id="Phobius"/>
    </source>
</evidence>
<feature type="transmembrane region" description="Helical" evidence="8">
    <location>
        <begin position="574"/>
        <end position="598"/>
    </location>
</feature>
<proteinExistence type="inferred from homology"/>
<sequence>MCGRNEWEKDMETIKDREYDLHSRHIRNRTTGHRCPEVMTEKGSKLPQFLAAVAASLSLLASGAAQGWPSPVIPKLGKDGGPLGSPISSEQSSWIVSLMPIGATIGSFGAGYLGDRWGRKRALLSSLVPFIIGWTLVITAGHVAQLYVARFILGLALSITFTIVPMYCGEIAEISVRGALGSFLQLLNTIGFLYSYAIGPFVNYVVFCILCAILPVIFFVCFMMMPESPYFLLSQDRRDEAIESLAKLRSKSKAAVVEETDEIQVILDEAFKNQVRISDLFRVKANFKALIYTCIMASFQQLVGINFVLFYMQNIFIAAGGLVSSEIAAIIVGVVQVVASMVTPVVVDRSGRKILLILSGIGVTISSFSLGLYFYLKEVQHADDVIEQISWLPVVALVIYIATYSVGWGSVPWAMMGEMFASNVKAKASSITVFFSKLFLFITTKFPVDLEEALNGKYATFWMFGGFCILSILFTVLLLPETKGKTLQQIQDKLNGVTSTVKEENGTKTSRASLSMGLCLQHCTSECLSVLCDTLPIRESVELHPYICDKTSLRTVSHHYLEKMTEKGSKLPQFLAAGAAGLAAISTGCAGGWSSPVLPKLEGDGGPLGSPISAEEGSWIGSLAAIGAIFGSLVAGYLGDRWGRKRTLLSSVVMYLIGWALIATAGHVAQLYVARIIHGSTMAMTFVILPMYCGEIAETSIRGALGSFLQLFITIGILYAFAIGPFVSYLVFWIVCAIPPAIFFVCFIMMPESPYFFLSQGRRDKAIASLVKLRGKSEAAVQEEADEMQVTLDEACRNQASISDLFKVKANLKALTYVCTMVFFQQFTGINVVLLYMHNIFIAAGGLVPMEIAPIIIAVVQVLGSLVTPFVVDRSGRRMLLVFSGIGETVSLCALGLYFFLQEVQHADDVVEKISWLPVVALVIYIATYSVGWGAVTWAMMGEMFASNIKAKASSITVLFHWFLAFIISKFFVNLEEAFNGKYAIFWMFGGFCIISILFTVLLLPETKGKTLQQIQDELGGVTSTINVENGTKNFQSLPPGGCSTVLNSLSECFFNVSPLASHYIFVKSGCFFNVSP</sequence>
<feature type="transmembrane region" description="Helical" evidence="8">
    <location>
        <begin position="122"/>
        <end position="141"/>
    </location>
</feature>
<dbReference type="GeneID" id="112463377"/>
<feature type="transmembrane region" description="Helical" evidence="8">
    <location>
        <begin position="953"/>
        <end position="973"/>
    </location>
</feature>
<dbReference type="GO" id="GO:0051119">
    <property type="term" value="F:sugar transmembrane transporter activity"/>
    <property type="evidence" value="ECO:0007669"/>
    <property type="project" value="InterPro"/>
</dbReference>
<dbReference type="CDD" id="cd17358">
    <property type="entry name" value="MFS_GLUT6_8_Class3_like"/>
    <property type="match status" value="2"/>
</dbReference>
<protein>
    <submittedName>
        <fullName evidence="11">Uncharacterized protein LOC112463377</fullName>
    </submittedName>
</protein>
<evidence type="ECO:0000256" key="3">
    <source>
        <dbReference type="ARBA" id="ARBA00022692"/>
    </source>
</evidence>
<dbReference type="InterPro" id="IPR036259">
    <property type="entry name" value="MFS_trans_sf"/>
</dbReference>
<dbReference type="Pfam" id="PF00083">
    <property type="entry name" value="Sugar_tr"/>
    <property type="match status" value="2"/>
</dbReference>
<evidence type="ECO:0000259" key="9">
    <source>
        <dbReference type="PROSITE" id="PS50850"/>
    </source>
</evidence>
<feature type="transmembrane region" description="Helical" evidence="8">
    <location>
        <begin position="916"/>
        <end position="941"/>
    </location>
</feature>
<dbReference type="Proteomes" id="UP000504618">
    <property type="component" value="Unplaced"/>
</dbReference>
<feature type="transmembrane region" description="Helical" evidence="8">
    <location>
        <begin position="204"/>
        <end position="225"/>
    </location>
</feature>
<dbReference type="InterPro" id="IPR050549">
    <property type="entry name" value="MFS_Trehalose_Transporter"/>
</dbReference>
<name>A0A6J1QUM8_9HYME</name>
<evidence type="ECO:0000256" key="1">
    <source>
        <dbReference type="ARBA" id="ARBA00004651"/>
    </source>
</evidence>
<dbReference type="FunFam" id="1.20.1250.20:FF:000055">
    <property type="entry name" value="Facilitated trehalose transporter Tret1-2 homolog"/>
    <property type="match status" value="2"/>
</dbReference>
<feature type="domain" description="Major facilitator superfamily (MFS) profile" evidence="9">
    <location>
        <begin position="47"/>
        <end position="483"/>
    </location>
</feature>
<organism evidence="10 11">
    <name type="scientific">Temnothorax curvispinosus</name>
    <dbReference type="NCBI Taxonomy" id="300111"/>
    <lineage>
        <taxon>Eukaryota</taxon>
        <taxon>Metazoa</taxon>
        <taxon>Ecdysozoa</taxon>
        <taxon>Arthropoda</taxon>
        <taxon>Hexapoda</taxon>
        <taxon>Insecta</taxon>
        <taxon>Pterygota</taxon>
        <taxon>Neoptera</taxon>
        <taxon>Endopterygota</taxon>
        <taxon>Hymenoptera</taxon>
        <taxon>Apocrita</taxon>
        <taxon>Aculeata</taxon>
        <taxon>Formicoidea</taxon>
        <taxon>Formicidae</taxon>
        <taxon>Myrmicinae</taxon>
        <taxon>Temnothorax</taxon>
    </lineage>
</organism>
<evidence type="ECO:0000256" key="2">
    <source>
        <dbReference type="ARBA" id="ARBA00022475"/>
    </source>
</evidence>
<reference evidence="11" key="1">
    <citation type="submission" date="2025-08" db="UniProtKB">
        <authorList>
            <consortium name="RefSeq"/>
        </authorList>
    </citation>
    <scope>IDENTIFICATION</scope>
    <source>
        <tissue evidence="11">Whole body</tissue>
    </source>
</reference>
<evidence type="ECO:0000313" key="11">
    <source>
        <dbReference type="RefSeq" id="XP_024885553.1"/>
    </source>
</evidence>
<feature type="transmembrane region" description="Helical" evidence="8">
    <location>
        <begin position="289"/>
        <end position="309"/>
    </location>
</feature>
<evidence type="ECO:0000256" key="4">
    <source>
        <dbReference type="ARBA" id="ARBA00022989"/>
    </source>
</evidence>
<dbReference type="PRINTS" id="PR00171">
    <property type="entry name" value="SUGRTRNSPORT"/>
</dbReference>
<dbReference type="GO" id="GO:0005886">
    <property type="term" value="C:plasma membrane"/>
    <property type="evidence" value="ECO:0007669"/>
    <property type="project" value="UniProtKB-SubCell"/>
</dbReference>
<dbReference type="PANTHER" id="PTHR48021">
    <property type="match status" value="1"/>
</dbReference>
<feature type="domain" description="Major facilitator superfamily (MFS) profile" evidence="9">
    <location>
        <begin position="572"/>
        <end position="1008"/>
    </location>
</feature>
<evidence type="ECO:0000256" key="5">
    <source>
        <dbReference type="ARBA" id="ARBA00023136"/>
    </source>
</evidence>
<feature type="transmembrane region" description="Helical" evidence="8">
    <location>
        <begin position="460"/>
        <end position="479"/>
    </location>
</feature>
<feature type="transmembrane region" description="Helical" evidence="8">
    <location>
        <begin position="428"/>
        <end position="448"/>
    </location>
</feature>
<dbReference type="Gene3D" id="1.20.1250.20">
    <property type="entry name" value="MFS general substrate transporter like domains"/>
    <property type="match status" value="2"/>
</dbReference>
<dbReference type="InterPro" id="IPR003663">
    <property type="entry name" value="Sugar/inositol_transpt"/>
</dbReference>
<comment type="subcellular location">
    <subcellularLocation>
        <location evidence="1">Cell membrane</location>
        <topology evidence="1">Multi-pass membrane protein</topology>
    </subcellularLocation>
</comment>
<dbReference type="InterPro" id="IPR044775">
    <property type="entry name" value="MFS_ERD6/Tret1-like"/>
</dbReference>
<feature type="transmembrane region" description="Helical" evidence="8">
    <location>
        <begin position="730"/>
        <end position="750"/>
    </location>
</feature>
<accession>A0A6J1QUM8</accession>
<feature type="transmembrane region" description="Helical" evidence="8">
    <location>
        <begin position="354"/>
        <end position="376"/>
    </location>
</feature>
<feature type="transmembrane region" description="Helical" evidence="8">
    <location>
        <begin position="618"/>
        <end position="638"/>
    </location>
</feature>
<feature type="transmembrane region" description="Helical" evidence="8">
    <location>
        <begin position="704"/>
        <end position="724"/>
    </location>
</feature>
<keyword evidence="6" id="KW-0325">Glycoprotein</keyword>
<feature type="transmembrane region" description="Helical" evidence="8">
    <location>
        <begin position="179"/>
        <end position="198"/>
    </location>
</feature>
<dbReference type="AlphaFoldDB" id="A0A6J1QUM8"/>
<dbReference type="RefSeq" id="XP_024885553.1">
    <property type="nucleotide sequence ID" value="XM_025029785.1"/>
</dbReference>
<feature type="transmembrane region" description="Helical" evidence="8">
    <location>
        <begin position="147"/>
        <end position="167"/>
    </location>
</feature>
<feature type="transmembrane region" description="Helical" evidence="8">
    <location>
        <begin position="814"/>
        <end position="837"/>
    </location>
</feature>
<keyword evidence="2" id="KW-1003">Cell membrane</keyword>
<dbReference type="InterPro" id="IPR020846">
    <property type="entry name" value="MFS_dom"/>
</dbReference>
<dbReference type="NCBIfam" id="TIGR00879">
    <property type="entry name" value="SP"/>
    <property type="match status" value="2"/>
</dbReference>
<dbReference type="PROSITE" id="PS50850">
    <property type="entry name" value="MFS"/>
    <property type="match status" value="2"/>
</dbReference>
<feature type="non-terminal residue" evidence="11">
    <location>
        <position position="1077"/>
    </location>
</feature>
<feature type="transmembrane region" description="Helical" evidence="8">
    <location>
        <begin position="49"/>
        <end position="68"/>
    </location>
</feature>
<feature type="transmembrane region" description="Helical" evidence="8">
    <location>
        <begin position="647"/>
        <end position="666"/>
    </location>
</feature>
<dbReference type="PANTHER" id="PTHR48021:SF47">
    <property type="entry name" value="GH17672P"/>
    <property type="match status" value="1"/>
</dbReference>
<keyword evidence="4 8" id="KW-1133">Transmembrane helix</keyword>
<comment type="similarity">
    <text evidence="7">Belongs to the major facilitator superfamily. Sugar transporter (TC 2.A.1.1) family. Trehalose transporter subfamily.</text>
</comment>
<gene>
    <name evidence="11" type="primary">LOC112463377</name>
</gene>
<keyword evidence="3 8" id="KW-0812">Transmembrane</keyword>
<dbReference type="SUPFAM" id="SSF103473">
    <property type="entry name" value="MFS general substrate transporter"/>
    <property type="match status" value="2"/>
</dbReference>
<keyword evidence="10" id="KW-1185">Reference proteome</keyword>
<feature type="transmembrane region" description="Helical" evidence="8">
    <location>
        <begin position="388"/>
        <end position="407"/>
    </location>
</feature>
<evidence type="ECO:0000256" key="7">
    <source>
        <dbReference type="ARBA" id="ARBA00024348"/>
    </source>
</evidence>
<evidence type="ECO:0000313" key="10">
    <source>
        <dbReference type="Proteomes" id="UP000504618"/>
    </source>
</evidence>
<feature type="transmembrane region" description="Helical" evidence="8">
    <location>
        <begin position="315"/>
        <end position="342"/>
    </location>
</feature>
<feature type="transmembrane region" description="Helical" evidence="8">
    <location>
        <begin position="672"/>
        <end position="692"/>
    </location>
</feature>